<comment type="subcellular location">
    <subcellularLocation>
        <location evidence="1">Cell outer membrane</location>
        <topology evidence="1">Multi-pass membrane protein</topology>
    </subcellularLocation>
</comment>
<organism evidence="4 5">
    <name type="scientific">Mucilaginibacter glaciei</name>
    <dbReference type="NCBI Taxonomy" id="2772109"/>
    <lineage>
        <taxon>Bacteria</taxon>
        <taxon>Pseudomonadati</taxon>
        <taxon>Bacteroidota</taxon>
        <taxon>Sphingobacteriia</taxon>
        <taxon>Sphingobacteriales</taxon>
        <taxon>Sphingobacteriaceae</taxon>
        <taxon>Mucilaginibacter</taxon>
    </lineage>
</organism>
<evidence type="ECO:0000313" key="4">
    <source>
        <dbReference type="EMBL" id="MBD1391765.1"/>
    </source>
</evidence>
<feature type="signal peptide" evidence="2">
    <location>
        <begin position="1"/>
        <end position="19"/>
    </location>
</feature>
<evidence type="ECO:0000313" key="5">
    <source>
        <dbReference type="Proteomes" id="UP000619078"/>
    </source>
</evidence>
<dbReference type="InterPro" id="IPR012910">
    <property type="entry name" value="Plug_dom"/>
</dbReference>
<dbReference type="PROSITE" id="PS52016">
    <property type="entry name" value="TONB_DEPENDENT_REC_3"/>
    <property type="match status" value="1"/>
</dbReference>
<dbReference type="AlphaFoldDB" id="A0A926RZE1"/>
<proteinExistence type="inferred from homology"/>
<evidence type="ECO:0000259" key="3">
    <source>
        <dbReference type="Pfam" id="PF07715"/>
    </source>
</evidence>
<comment type="caution">
    <text evidence="4">The sequence shown here is derived from an EMBL/GenBank/DDBJ whole genome shotgun (WGS) entry which is preliminary data.</text>
</comment>
<keyword evidence="1" id="KW-0998">Cell outer membrane</keyword>
<keyword evidence="5" id="KW-1185">Reference proteome</keyword>
<keyword evidence="1" id="KW-1134">Transmembrane beta strand</keyword>
<evidence type="ECO:0000256" key="1">
    <source>
        <dbReference type="PROSITE-ProRule" id="PRU01360"/>
    </source>
</evidence>
<keyword evidence="1" id="KW-0812">Transmembrane</keyword>
<dbReference type="Proteomes" id="UP000619078">
    <property type="component" value="Unassembled WGS sequence"/>
</dbReference>
<dbReference type="EMBL" id="JACWMX010000001">
    <property type="protein sequence ID" value="MBD1391765.1"/>
    <property type="molecule type" value="Genomic_DNA"/>
</dbReference>
<evidence type="ECO:0000256" key="2">
    <source>
        <dbReference type="SAM" id="SignalP"/>
    </source>
</evidence>
<dbReference type="InterPro" id="IPR037066">
    <property type="entry name" value="Plug_dom_sf"/>
</dbReference>
<dbReference type="Gene3D" id="2.60.40.1930">
    <property type="match status" value="1"/>
</dbReference>
<dbReference type="InterPro" id="IPR039426">
    <property type="entry name" value="TonB-dep_rcpt-like"/>
</dbReference>
<keyword evidence="1" id="KW-0813">Transport</keyword>
<dbReference type="Gene3D" id="2.170.130.10">
    <property type="entry name" value="TonB-dependent receptor, plug domain"/>
    <property type="match status" value="1"/>
</dbReference>
<accession>A0A926RZE1</accession>
<dbReference type="GO" id="GO:0009279">
    <property type="term" value="C:cell outer membrane"/>
    <property type="evidence" value="ECO:0007669"/>
    <property type="project" value="UniProtKB-SubCell"/>
</dbReference>
<protein>
    <submittedName>
        <fullName evidence="4">TonB-dependent receptor plug domain-containing protein</fullName>
    </submittedName>
</protein>
<reference evidence="4" key="1">
    <citation type="submission" date="2020-09" db="EMBL/GenBank/DDBJ databases">
        <title>Novel species of Mucilaginibacter isolated from a glacier on the Tibetan Plateau.</title>
        <authorList>
            <person name="Liu Q."/>
            <person name="Xin Y.-H."/>
        </authorList>
    </citation>
    <scope>NUCLEOTIDE SEQUENCE</scope>
    <source>
        <strain evidence="4">ZB1P21</strain>
    </source>
</reference>
<dbReference type="RefSeq" id="WP_191160013.1">
    <property type="nucleotide sequence ID" value="NZ_JACWMX010000001.1"/>
</dbReference>
<keyword evidence="4" id="KW-0675">Receptor</keyword>
<dbReference type="Pfam" id="PF07715">
    <property type="entry name" value="Plug"/>
    <property type="match status" value="1"/>
</dbReference>
<keyword evidence="1" id="KW-0472">Membrane</keyword>
<feature type="chain" id="PRO_5037206926" evidence="2">
    <location>
        <begin position="20"/>
        <end position="813"/>
    </location>
</feature>
<keyword evidence="2" id="KW-0732">Signal</keyword>
<gene>
    <name evidence="4" type="ORF">IDJ76_01515</name>
</gene>
<feature type="domain" description="TonB-dependent receptor plug" evidence="3">
    <location>
        <begin position="647"/>
        <end position="707"/>
    </location>
</feature>
<dbReference type="SUPFAM" id="SSF56935">
    <property type="entry name" value="Porins"/>
    <property type="match status" value="1"/>
</dbReference>
<name>A0A926RZE1_9SPHI</name>
<sequence>MNKILKVVFCLFSPVVLFAQTPSNNPLAYNNKLKNLLNNQITEKVYLHFDKPYYVAGDTIYFKAYVTLGGQHIPSKLSGVLHVDLLNTANTVDHSLKLQIINGVGNGDFALADTLRKGNYRVRAYTRWMRNIDDSFFEKVIPIGSLKNNNIKLQAVAAKAGAADIRFFPEGGEMLVGVNSKVAFKAIDAGGTGIDLKGIITDEANNEVGRFASSHLGMGVFSLMPVAGKVYSAKVNYADGTQSTIALPKAKTDGLLLIANNDSLSKISLNVIANKAYFEKSPHQEFNVKVVSGGKVTSFKGKLDYEVMRFDIQKKNLRTGIAQITLYSATGEPLSERLVFVQSPDLLTLDLKSDQAEYTPRGRVTLSIRAGNKANQPIAGNFSVAVTDESKVPVDENSESTILSNLLLTSDLKGFVEQPNYYFVNNEPERLHNLDVLLLTQGYRNYVWKPQADSLVKYPPEVLLQIAGKLKSFSGKQLVANGKLSLISPEGGPVLSQNSDAQGGFNFPNLMFAGYTKFVVNGTTAKGDNNVKISIDKETSAPVTSTVASVSPTASNDIDTIMAAYLKNSNNQQEDIRKYGAIGGIVLKEVKIEAKQITKEPAYRTQSYAGAGNADQVIHMKDIKITGQLSDVLMGRLGGVAFFKGRPTLMTSGDRAMMIIVDGLILNNSGDISSSSIDQILASDVETVELLKYASTSIYGMSGAGGVLIITTKRGTGLELADIESKGVFPVVINGFYKAREFYTPKYDIDAAKKPNADLRTTVFWKPNVITDKDGNAAVQFYNADGSGTYRVVIEGIDDKGSIGRQVYRYKVN</sequence>
<comment type="similarity">
    <text evidence="1">Belongs to the TonB-dependent receptor family.</text>
</comment>